<sequence>KVVEGLTKGYFVEERGGSYRSRFRDEKIKLVQMSKMEASFYKEVKDNWDLTRTLLFVFILLFLAYCYWKRNFSYWTNKHIPCEKPFLFLGNFPDMIASKQTVPQYLANLYAKYQNEPYFGIYLFNRPALVLRDPKLIKNVLIKNFAKFPNRAFTIDKSADVIACSSLFAVKNPEWKALRAKLTPIFTSGKLKMMLPLIKECCTSLKNYLDAQNDKVVDMKEVCGKYATDVISSCTFGVNACSLVNEDSEFRVMGKRLFNSNLIRKVSAFGYFLAPAVIKVFKLSFLDREATVYLNDLFWRILHERESNMTRRNDLVDILIDLKNDNDKSISFDGVTVSSQAVSFFSAGHETTSSTISFALYEMAINQDVQDRLRDEIHASVRKYGDITYEGVKEMRYLNMVFCEVLRKYTQAPFLIRECVEDCFIPEYNLRADKGTDVIIPIAGLHADPKYYPDPQKFDPLRFSDVNREKLTPYSYLPFGSGPRNCIGFQGVKIGRHS</sequence>
<evidence type="ECO:0000256" key="15">
    <source>
        <dbReference type="SAM" id="Phobius"/>
    </source>
</evidence>
<dbReference type="GO" id="GO:0004497">
    <property type="term" value="F:monooxygenase activity"/>
    <property type="evidence" value="ECO:0007669"/>
    <property type="project" value="UniProtKB-KW"/>
</dbReference>
<comment type="caution">
    <text evidence="16">The sequence shown here is derived from an EMBL/GenBank/DDBJ whole genome shotgun (WGS) entry which is preliminary data.</text>
</comment>
<dbReference type="SUPFAM" id="SSF48264">
    <property type="entry name" value="Cytochrome P450"/>
    <property type="match status" value="1"/>
</dbReference>
<dbReference type="InterPro" id="IPR017972">
    <property type="entry name" value="Cyt_P450_CS"/>
</dbReference>
<dbReference type="InterPro" id="IPR036396">
    <property type="entry name" value="Cyt_P450_sf"/>
</dbReference>
<dbReference type="PRINTS" id="PR00385">
    <property type="entry name" value="P450"/>
</dbReference>
<evidence type="ECO:0000256" key="4">
    <source>
        <dbReference type="ARBA" id="ARBA00010617"/>
    </source>
</evidence>
<evidence type="ECO:0000256" key="8">
    <source>
        <dbReference type="ARBA" id="ARBA00022848"/>
    </source>
</evidence>
<keyword evidence="15" id="KW-1133">Transmembrane helix</keyword>
<dbReference type="Proteomes" id="UP000051574">
    <property type="component" value="Unassembled WGS sequence"/>
</dbReference>
<proteinExistence type="inferred from homology"/>
<dbReference type="CDD" id="cd11056">
    <property type="entry name" value="CYP6-like"/>
    <property type="match status" value="1"/>
</dbReference>
<keyword evidence="5 13" id="KW-0349">Heme</keyword>
<dbReference type="AlphaFoldDB" id="A0A0T6B8R6"/>
<dbReference type="PROSITE" id="PS00086">
    <property type="entry name" value="CYTOCHROME_P450"/>
    <property type="match status" value="1"/>
</dbReference>
<dbReference type="PANTHER" id="PTHR24292:SF45">
    <property type="entry name" value="CYTOCHROME P450 6G1-RELATED"/>
    <property type="match status" value="1"/>
</dbReference>
<evidence type="ECO:0000256" key="5">
    <source>
        <dbReference type="ARBA" id="ARBA00022617"/>
    </source>
</evidence>
<keyword evidence="10 13" id="KW-0408">Iron</keyword>
<evidence type="ECO:0000313" key="17">
    <source>
        <dbReference type="Proteomes" id="UP000051574"/>
    </source>
</evidence>
<dbReference type="InterPro" id="IPR050476">
    <property type="entry name" value="Insect_CytP450_Detox"/>
</dbReference>
<comment type="subcellular location">
    <subcellularLocation>
        <location evidence="3">Endoplasmic reticulum membrane</location>
        <topology evidence="3">Peripheral membrane protein</topology>
    </subcellularLocation>
    <subcellularLocation>
        <location evidence="2">Microsome membrane</location>
        <topology evidence="2">Peripheral membrane protein</topology>
    </subcellularLocation>
</comment>
<dbReference type="OrthoDB" id="2789670at2759"/>
<keyword evidence="17" id="KW-1185">Reference proteome</keyword>
<keyword evidence="6 13" id="KW-0479">Metal-binding</keyword>
<keyword evidence="12 15" id="KW-0472">Membrane</keyword>
<dbReference type="FunFam" id="1.10.630.10:FF:000042">
    <property type="entry name" value="Cytochrome P450"/>
    <property type="match status" value="1"/>
</dbReference>
<dbReference type="GO" id="GO:0005506">
    <property type="term" value="F:iron ion binding"/>
    <property type="evidence" value="ECO:0007669"/>
    <property type="project" value="InterPro"/>
</dbReference>
<dbReference type="EMBL" id="LJIG01009163">
    <property type="protein sequence ID" value="KRT83630.1"/>
    <property type="molecule type" value="Genomic_DNA"/>
</dbReference>
<evidence type="ECO:0000256" key="2">
    <source>
        <dbReference type="ARBA" id="ARBA00004174"/>
    </source>
</evidence>
<protein>
    <submittedName>
        <fullName evidence="16">Cytochrome P450</fullName>
    </submittedName>
</protein>
<feature type="transmembrane region" description="Helical" evidence="15">
    <location>
        <begin position="50"/>
        <end position="68"/>
    </location>
</feature>
<feature type="non-terminal residue" evidence="16">
    <location>
        <position position="1"/>
    </location>
</feature>
<dbReference type="GO" id="GO:0020037">
    <property type="term" value="F:heme binding"/>
    <property type="evidence" value="ECO:0007669"/>
    <property type="project" value="InterPro"/>
</dbReference>
<evidence type="ECO:0000256" key="6">
    <source>
        <dbReference type="ARBA" id="ARBA00022723"/>
    </source>
</evidence>
<dbReference type="InterPro" id="IPR002401">
    <property type="entry name" value="Cyt_P450_E_grp-I"/>
</dbReference>
<dbReference type="Pfam" id="PF00067">
    <property type="entry name" value="p450"/>
    <property type="match status" value="1"/>
</dbReference>
<feature type="binding site" description="axial binding residue" evidence="13">
    <location>
        <position position="486"/>
    </location>
    <ligand>
        <name>heme</name>
        <dbReference type="ChEBI" id="CHEBI:30413"/>
    </ligand>
    <ligandPart>
        <name>Fe</name>
        <dbReference type="ChEBI" id="CHEBI:18248"/>
    </ligandPart>
</feature>
<keyword evidence="8" id="KW-0492">Microsome</keyword>
<accession>A0A0T6B8R6</accession>
<evidence type="ECO:0000256" key="12">
    <source>
        <dbReference type="ARBA" id="ARBA00023136"/>
    </source>
</evidence>
<name>A0A0T6B8R6_9SCAR</name>
<keyword evidence="15" id="KW-0812">Transmembrane</keyword>
<evidence type="ECO:0000256" key="11">
    <source>
        <dbReference type="ARBA" id="ARBA00023033"/>
    </source>
</evidence>
<keyword evidence="9 14" id="KW-0560">Oxidoreductase</keyword>
<evidence type="ECO:0000256" key="1">
    <source>
        <dbReference type="ARBA" id="ARBA00001971"/>
    </source>
</evidence>
<dbReference type="InterPro" id="IPR001128">
    <property type="entry name" value="Cyt_P450"/>
</dbReference>
<comment type="similarity">
    <text evidence="4 14">Belongs to the cytochrome P450 family.</text>
</comment>
<evidence type="ECO:0000256" key="10">
    <source>
        <dbReference type="ARBA" id="ARBA00023004"/>
    </source>
</evidence>
<evidence type="ECO:0000256" key="9">
    <source>
        <dbReference type="ARBA" id="ARBA00023002"/>
    </source>
</evidence>
<gene>
    <name evidence="16" type="ORF">AMK59_4813</name>
</gene>
<keyword evidence="7" id="KW-0256">Endoplasmic reticulum</keyword>
<evidence type="ECO:0000256" key="13">
    <source>
        <dbReference type="PIRSR" id="PIRSR602401-1"/>
    </source>
</evidence>
<dbReference type="PANTHER" id="PTHR24292">
    <property type="entry name" value="CYTOCHROME P450"/>
    <property type="match status" value="1"/>
</dbReference>
<dbReference type="Gene3D" id="1.10.630.10">
    <property type="entry name" value="Cytochrome P450"/>
    <property type="match status" value="1"/>
</dbReference>
<dbReference type="PRINTS" id="PR00463">
    <property type="entry name" value="EP450I"/>
</dbReference>
<evidence type="ECO:0000256" key="3">
    <source>
        <dbReference type="ARBA" id="ARBA00004406"/>
    </source>
</evidence>
<evidence type="ECO:0000256" key="7">
    <source>
        <dbReference type="ARBA" id="ARBA00022824"/>
    </source>
</evidence>
<reference evidence="16 17" key="1">
    <citation type="submission" date="2015-09" db="EMBL/GenBank/DDBJ databases">
        <title>Draft genome of the scarab beetle Oryctes borbonicus.</title>
        <authorList>
            <person name="Meyer J.M."/>
            <person name="Markov G.V."/>
            <person name="Baskaran P."/>
            <person name="Herrmann M."/>
            <person name="Sommer R.J."/>
            <person name="Roedelsperger C."/>
        </authorList>
    </citation>
    <scope>NUCLEOTIDE SEQUENCE [LARGE SCALE GENOMIC DNA]</scope>
    <source>
        <strain evidence="16">OB123</strain>
        <tissue evidence="16">Whole animal</tissue>
    </source>
</reference>
<organism evidence="16 17">
    <name type="scientific">Oryctes borbonicus</name>
    <dbReference type="NCBI Taxonomy" id="1629725"/>
    <lineage>
        <taxon>Eukaryota</taxon>
        <taxon>Metazoa</taxon>
        <taxon>Ecdysozoa</taxon>
        <taxon>Arthropoda</taxon>
        <taxon>Hexapoda</taxon>
        <taxon>Insecta</taxon>
        <taxon>Pterygota</taxon>
        <taxon>Neoptera</taxon>
        <taxon>Endopterygota</taxon>
        <taxon>Coleoptera</taxon>
        <taxon>Polyphaga</taxon>
        <taxon>Scarabaeiformia</taxon>
        <taxon>Scarabaeidae</taxon>
        <taxon>Dynastinae</taxon>
        <taxon>Oryctes</taxon>
    </lineage>
</organism>
<evidence type="ECO:0000313" key="16">
    <source>
        <dbReference type="EMBL" id="KRT83630.1"/>
    </source>
</evidence>
<dbReference type="GO" id="GO:0016705">
    <property type="term" value="F:oxidoreductase activity, acting on paired donors, with incorporation or reduction of molecular oxygen"/>
    <property type="evidence" value="ECO:0007669"/>
    <property type="project" value="InterPro"/>
</dbReference>
<evidence type="ECO:0000256" key="14">
    <source>
        <dbReference type="RuleBase" id="RU000461"/>
    </source>
</evidence>
<comment type="cofactor">
    <cofactor evidence="1 13">
        <name>heme</name>
        <dbReference type="ChEBI" id="CHEBI:30413"/>
    </cofactor>
</comment>
<dbReference type="GO" id="GO:0005789">
    <property type="term" value="C:endoplasmic reticulum membrane"/>
    <property type="evidence" value="ECO:0007669"/>
    <property type="project" value="UniProtKB-SubCell"/>
</dbReference>
<keyword evidence="11 14" id="KW-0503">Monooxygenase</keyword>